<dbReference type="PRINTS" id="PR00303">
    <property type="entry name" value="SECYTRNLCASE"/>
</dbReference>
<feature type="transmembrane region" description="Helical" evidence="9">
    <location>
        <begin position="224"/>
        <end position="244"/>
    </location>
</feature>
<dbReference type="HAMAP" id="MF_01465">
    <property type="entry name" value="SecY"/>
    <property type="match status" value="1"/>
</dbReference>
<keyword evidence="12" id="KW-1185">Reference proteome</keyword>
<feature type="transmembrane region" description="Helical" evidence="9">
    <location>
        <begin position="381"/>
        <end position="403"/>
    </location>
</feature>
<evidence type="ECO:0000256" key="8">
    <source>
        <dbReference type="ARBA" id="ARBA00023136"/>
    </source>
</evidence>
<dbReference type="InterPro" id="IPR002208">
    <property type="entry name" value="SecY/SEC61-alpha"/>
</dbReference>
<feature type="transmembrane region" description="Helical" evidence="9">
    <location>
        <begin position="322"/>
        <end position="340"/>
    </location>
</feature>
<dbReference type="EMBL" id="JBBMFT010000002">
    <property type="protein sequence ID" value="MEQ2455969.1"/>
    <property type="molecule type" value="Genomic_DNA"/>
</dbReference>
<dbReference type="Gene3D" id="1.10.3370.10">
    <property type="entry name" value="SecY subunit domain"/>
    <property type="match status" value="1"/>
</dbReference>
<reference evidence="11 12" key="1">
    <citation type="submission" date="2024-03" db="EMBL/GenBank/DDBJ databases">
        <title>Human intestinal bacterial collection.</title>
        <authorList>
            <person name="Pauvert C."/>
            <person name="Hitch T.C.A."/>
            <person name="Clavel T."/>
        </authorList>
    </citation>
    <scope>NUCLEOTIDE SEQUENCE [LARGE SCALE GENOMIC DNA]</scope>
    <source>
        <strain evidence="11 12">CLA-AP-H34</strain>
    </source>
</reference>
<dbReference type="Pfam" id="PF00344">
    <property type="entry name" value="SecY"/>
    <property type="match status" value="1"/>
</dbReference>
<comment type="function">
    <text evidence="9">The central subunit of the protein translocation channel SecYEG. Consists of two halves formed by TMs 1-5 and 6-10. These two domains form a lateral gate at the front which open onto the bilayer between TMs 2 and 7, and are clamped together by SecE at the back. The channel is closed by both a pore ring composed of hydrophobic SecY resides and a short helix (helix 2A) on the extracellular side of the membrane which forms a plug. The plug probably moves laterally to allow the channel to open. The ring and the pore may move independently.</text>
</comment>
<organism evidence="11 12">
    <name type="scientific">Flavonifractor hominis</name>
    <dbReference type="NCBI Taxonomy" id="3133178"/>
    <lineage>
        <taxon>Bacteria</taxon>
        <taxon>Bacillati</taxon>
        <taxon>Bacillota</taxon>
        <taxon>Clostridia</taxon>
        <taxon>Eubacteriales</taxon>
        <taxon>Oscillospiraceae</taxon>
        <taxon>Flavonifractor</taxon>
    </lineage>
</organism>
<keyword evidence="3 9" id="KW-0813">Transport</keyword>
<dbReference type="Proteomes" id="UP001440599">
    <property type="component" value="Unassembled WGS sequence"/>
</dbReference>
<evidence type="ECO:0000256" key="1">
    <source>
        <dbReference type="ARBA" id="ARBA00004141"/>
    </source>
</evidence>
<feature type="transmembrane region" description="Helical" evidence="9">
    <location>
        <begin position="183"/>
        <end position="204"/>
    </location>
</feature>
<feature type="transmembrane region" description="Helical" evidence="9">
    <location>
        <begin position="18"/>
        <end position="39"/>
    </location>
</feature>
<proteinExistence type="inferred from homology"/>
<comment type="similarity">
    <text evidence="2 9 10">Belongs to the SecY/SEC61-alpha family.</text>
</comment>
<sequence>MIETIRNAWKIPDLRKKILFTVFALLVFRLGSVVPVPFIDSDLLSSTMNSMGGIFSLLGAMNGTAFSMAAVFALGVQPYINSSIIIQLLTVAIPALERLQKEGGEEGRKKIAAITRYVTVAIALLQGFGYYTLIRTTNDGALIDTAGLPGWWAAIVIILCFTAGSAFIMWLGEQITEFGIGNGISIILFAGILSRVPGMVMTMYTGVRNNLDGVTGENVFSLPWWGAILIVIGMLAIVVLIVFIQNSERRIPVQYAKRVVGRKMYGGQSSHIPLKVNMSGVMPIIFAQAIASLPATIGMFVPSAQVEGSGWYTFLQIFNTTSIYYIVVYFLLIVGFSYFYSTMQFNPVEVANNLKKNGGFIPGFRPGKPTADFIHKVLNKITMFGALYLAIIAIAPIITGAVIGQSSLAIGGTSIIIVVGVALETTKALEAQMLMRHYKGFLE</sequence>
<keyword evidence="4 9" id="KW-0812">Transmembrane</keyword>
<comment type="subcellular location">
    <subcellularLocation>
        <location evidence="9">Cell membrane</location>
        <topology evidence="9">Multi-pass membrane protein</topology>
    </subcellularLocation>
    <subcellularLocation>
        <location evidence="1">Membrane</location>
        <topology evidence="1">Multi-pass membrane protein</topology>
    </subcellularLocation>
</comment>
<dbReference type="InterPro" id="IPR030659">
    <property type="entry name" value="SecY_CS"/>
</dbReference>
<dbReference type="RefSeq" id="WP_349139561.1">
    <property type="nucleotide sequence ID" value="NZ_JBBMFT010000002.1"/>
</dbReference>
<dbReference type="InterPro" id="IPR023201">
    <property type="entry name" value="SecY_dom_sf"/>
</dbReference>
<comment type="subunit">
    <text evidence="9">Component of the Sec protein translocase complex. Heterotrimer consisting of SecY, SecE and SecG subunits. The heterotrimers can form oligomers, although 1 heterotrimer is thought to be able to translocate proteins. Interacts with the ribosome. Interacts with SecDF, and other proteins may be involved. Interacts with SecA.</text>
</comment>
<feature type="transmembrane region" description="Helical" evidence="9">
    <location>
        <begin position="281"/>
        <end position="302"/>
    </location>
</feature>
<feature type="transmembrane region" description="Helical" evidence="9">
    <location>
        <begin position="51"/>
        <end position="73"/>
    </location>
</feature>
<dbReference type="SUPFAM" id="SSF103491">
    <property type="entry name" value="Preprotein translocase SecY subunit"/>
    <property type="match status" value="1"/>
</dbReference>
<feature type="transmembrane region" description="Helical" evidence="9">
    <location>
        <begin position="111"/>
        <end position="131"/>
    </location>
</feature>
<dbReference type="PROSITE" id="PS00756">
    <property type="entry name" value="SECY_2"/>
    <property type="match status" value="1"/>
</dbReference>
<dbReference type="NCBIfam" id="TIGR00967">
    <property type="entry name" value="3a0501s007"/>
    <property type="match status" value="1"/>
</dbReference>
<comment type="caution">
    <text evidence="11">The sequence shown here is derived from an EMBL/GenBank/DDBJ whole genome shotgun (WGS) entry which is preliminary data.</text>
</comment>
<evidence type="ECO:0000256" key="10">
    <source>
        <dbReference type="RuleBase" id="RU004349"/>
    </source>
</evidence>
<evidence type="ECO:0000313" key="12">
    <source>
        <dbReference type="Proteomes" id="UP001440599"/>
    </source>
</evidence>
<evidence type="ECO:0000313" key="11">
    <source>
        <dbReference type="EMBL" id="MEQ2455969.1"/>
    </source>
</evidence>
<accession>A0ABV1EMZ5</accession>
<feature type="transmembrane region" description="Helical" evidence="9">
    <location>
        <begin position="151"/>
        <end position="171"/>
    </location>
</feature>
<evidence type="ECO:0000256" key="4">
    <source>
        <dbReference type="ARBA" id="ARBA00022692"/>
    </source>
</evidence>
<evidence type="ECO:0000256" key="6">
    <source>
        <dbReference type="ARBA" id="ARBA00022989"/>
    </source>
</evidence>
<evidence type="ECO:0000256" key="7">
    <source>
        <dbReference type="ARBA" id="ARBA00023010"/>
    </source>
</evidence>
<evidence type="ECO:0000256" key="3">
    <source>
        <dbReference type="ARBA" id="ARBA00022448"/>
    </source>
</evidence>
<keyword evidence="5 9" id="KW-0653">Protein transport</keyword>
<evidence type="ECO:0000256" key="9">
    <source>
        <dbReference type="HAMAP-Rule" id="MF_01465"/>
    </source>
</evidence>
<evidence type="ECO:0000256" key="2">
    <source>
        <dbReference type="ARBA" id="ARBA00005751"/>
    </source>
</evidence>
<evidence type="ECO:0000256" key="5">
    <source>
        <dbReference type="ARBA" id="ARBA00022927"/>
    </source>
</evidence>
<dbReference type="InterPro" id="IPR026593">
    <property type="entry name" value="SecY"/>
</dbReference>
<keyword evidence="7 9" id="KW-0811">Translocation</keyword>
<gene>
    <name evidence="9 11" type="primary">secY</name>
    <name evidence="11" type="ORF">WMO45_05490</name>
</gene>
<keyword evidence="9" id="KW-1003">Cell membrane</keyword>
<feature type="transmembrane region" description="Helical" evidence="9">
    <location>
        <begin position="409"/>
        <end position="429"/>
    </location>
</feature>
<name>A0ABV1EMZ5_9FIRM</name>
<keyword evidence="6 9" id="KW-1133">Transmembrane helix</keyword>
<dbReference type="PANTHER" id="PTHR10906">
    <property type="entry name" value="SECY/SEC61-ALPHA FAMILY MEMBER"/>
    <property type="match status" value="1"/>
</dbReference>
<dbReference type="PIRSF" id="PIRSF004557">
    <property type="entry name" value="SecY"/>
    <property type="match status" value="1"/>
</dbReference>
<protein>
    <recommendedName>
        <fullName evidence="9">Protein translocase subunit SecY</fullName>
    </recommendedName>
</protein>
<keyword evidence="8 9" id="KW-0472">Membrane</keyword>